<dbReference type="GO" id="GO:0006511">
    <property type="term" value="P:ubiquitin-dependent protein catabolic process"/>
    <property type="evidence" value="ECO:0007669"/>
    <property type="project" value="TreeGrafter"/>
</dbReference>
<dbReference type="Pfam" id="PF11901">
    <property type="entry name" value="DM9"/>
    <property type="match status" value="1"/>
</dbReference>
<organism evidence="12 13">
    <name type="scientific">Rhizoctonia solani</name>
    <dbReference type="NCBI Taxonomy" id="456999"/>
    <lineage>
        <taxon>Eukaryota</taxon>
        <taxon>Fungi</taxon>
        <taxon>Dikarya</taxon>
        <taxon>Basidiomycota</taxon>
        <taxon>Agaricomycotina</taxon>
        <taxon>Agaricomycetes</taxon>
        <taxon>Cantharellales</taxon>
        <taxon>Ceratobasidiaceae</taxon>
        <taxon>Rhizoctonia</taxon>
    </lineage>
</organism>
<feature type="compositionally biased region" description="Acidic residues" evidence="10">
    <location>
        <begin position="121"/>
        <end position="142"/>
    </location>
</feature>
<dbReference type="AlphaFoldDB" id="A0A8H3BFY3"/>
<evidence type="ECO:0000313" key="13">
    <source>
        <dbReference type="Proteomes" id="UP000663853"/>
    </source>
</evidence>
<comment type="subcellular location">
    <subcellularLocation>
        <location evidence="1">Nucleus</location>
    </subcellularLocation>
</comment>
<keyword evidence="7" id="KW-0539">Nucleus</keyword>
<feature type="domain" description="RING-type" evidence="11">
    <location>
        <begin position="28"/>
        <end position="67"/>
    </location>
</feature>
<evidence type="ECO:0000256" key="5">
    <source>
        <dbReference type="ARBA" id="ARBA00022786"/>
    </source>
</evidence>
<accession>A0A8H3BFY3</accession>
<evidence type="ECO:0000256" key="3">
    <source>
        <dbReference type="ARBA" id="ARBA00022723"/>
    </source>
</evidence>
<dbReference type="GO" id="GO:0016567">
    <property type="term" value="P:protein ubiquitination"/>
    <property type="evidence" value="ECO:0007669"/>
    <property type="project" value="TreeGrafter"/>
</dbReference>
<dbReference type="GO" id="GO:0005634">
    <property type="term" value="C:nucleus"/>
    <property type="evidence" value="ECO:0007669"/>
    <property type="project" value="UniProtKB-SubCell"/>
</dbReference>
<feature type="region of interest" description="Disordered" evidence="10">
    <location>
        <begin position="114"/>
        <end position="150"/>
    </location>
</feature>
<dbReference type="SMART" id="SM00184">
    <property type="entry name" value="RING"/>
    <property type="match status" value="2"/>
</dbReference>
<evidence type="ECO:0000313" key="12">
    <source>
        <dbReference type="EMBL" id="CAE6455395.1"/>
    </source>
</evidence>
<dbReference type="InterPro" id="IPR013083">
    <property type="entry name" value="Znf_RING/FYVE/PHD"/>
</dbReference>
<evidence type="ECO:0000256" key="4">
    <source>
        <dbReference type="ARBA" id="ARBA00022771"/>
    </source>
</evidence>
<keyword evidence="3" id="KW-0479">Metal-binding</keyword>
<dbReference type="InterPro" id="IPR001841">
    <property type="entry name" value="Znf_RING"/>
</dbReference>
<evidence type="ECO:0000256" key="7">
    <source>
        <dbReference type="ARBA" id="ARBA00023242"/>
    </source>
</evidence>
<dbReference type="InterPro" id="IPR018957">
    <property type="entry name" value="Znf_C3HC4_RING-type"/>
</dbReference>
<dbReference type="Pfam" id="PF17979">
    <property type="entry name" value="zf-CRD"/>
    <property type="match status" value="1"/>
</dbReference>
<dbReference type="SUPFAM" id="SSF57850">
    <property type="entry name" value="RING/U-box"/>
    <property type="match status" value="1"/>
</dbReference>
<evidence type="ECO:0000256" key="2">
    <source>
        <dbReference type="ARBA" id="ARBA00022679"/>
    </source>
</evidence>
<keyword evidence="4 9" id="KW-0863">Zinc-finger</keyword>
<keyword evidence="8" id="KW-0131">Cell cycle</keyword>
<comment type="caution">
    <text evidence="12">The sequence shown here is derived from an EMBL/GenBank/DDBJ whole genome shotgun (WGS) entry which is preliminary data.</text>
</comment>
<dbReference type="InterPro" id="IPR006616">
    <property type="entry name" value="DM9_repeat"/>
</dbReference>
<keyword evidence="6" id="KW-0862">Zinc</keyword>
<sequence length="566" mass="62933">MAELTNQSGEACASDSKSEELFRPLVTCGICLQLYVDPVALLDCLHLACGSCAKQWLKSSTTCHQCREPVRGARDSHHTLAVVEAYQSVAPNSSLCQERTPEIITTLRVQYKPGQTLTVGEGDDEDSNGNDSEIEGEDDESYDSERGTWSYPGGLQLHDNSCPFCSPAGESESRFVCPQPCTRPDDDVGVRTIPLGHTLCSQCIRFLPVRHDLPGTSCVVCSRTVCSEFGEACLSDHQENGVELQLEVLRAMDFSAQDDLPLMHAFGDNESERDIFRSWATNTGLGLQELFGEILTFRGPNLPKASWHGNTHGAISSTDVNVDDKVCANCALDLVEASLFDWWLSKRQSGVVELPDSVTSRPDCWYGIECRTARHNYRHARDYNHICLKTVANQQESHDLPENGNRYVTESGDLDDVFPAFSPSAIIFRDKGKEPSFMCSSVRETETGRDIIPGKTTIWGPGFGVQVYYGERGRERLQRGQVQLLMDTRNMHWVQASRGVIPDGCRPVVGGQRVGASGTEELYHCAVWWHGQRVPGYAGKDIEHAAITWGGQEWYFKDNYEILCWN</sequence>
<dbReference type="GO" id="GO:0008270">
    <property type="term" value="F:zinc ion binding"/>
    <property type="evidence" value="ECO:0007669"/>
    <property type="project" value="UniProtKB-KW"/>
</dbReference>
<dbReference type="Pfam" id="PF00097">
    <property type="entry name" value="zf-C3HC4"/>
    <property type="match status" value="1"/>
</dbReference>
<evidence type="ECO:0000256" key="6">
    <source>
        <dbReference type="ARBA" id="ARBA00022833"/>
    </source>
</evidence>
<keyword evidence="2" id="KW-0808">Transferase</keyword>
<gene>
    <name evidence="12" type="ORF">RDB_LOCUS54291</name>
</gene>
<dbReference type="InterPro" id="IPR052256">
    <property type="entry name" value="E3_ubiquitin-ligase_CHFR"/>
</dbReference>
<evidence type="ECO:0000256" key="10">
    <source>
        <dbReference type="SAM" id="MobiDB-lite"/>
    </source>
</evidence>
<dbReference type="PROSITE" id="PS50089">
    <property type="entry name" value="ZF_RING_2"/>
    <property type="match status" value="1"/>
</dbReference>
<dbReference type="PANTHER" id="PTHR16079:SF4">
    <property type="entry name" value="E3 UBIQUITIN-PROTEIN LIGASE CHFR"/>
    <property type="match status" value="1"/>
</dbReference>
<protein>
    <recommendedName>
        <fullName evidence="11">RING-type domain-containing protein</fullName>
    </recommendedName>
</protein>
<dbReference type="EMBL" id="CAJMXA010001228">
    <property type="protein sequence ID" value="CAE6455395.1"/>
    <property type="molecule type" value="Genomic_DNA"/>
</dbReference>
<reference evidence="12" key="1">
    <citation type="submission" date="2021-01" db="EMBL/GenBank/DDBJ databases">
        <authorList>
            <person name="Kaushik A."/>
        </authorList>
    </citation>
    <scope>NUCLEOTIDE SEQUENCE</scope>
    <source>
        <strain evidence="12">AG6-10EEA</strain>
    </source>
</reference>
<name>A0A8H3BFY3_9AGAM</name>
<keyword evidence="5" id="KW-0833">Ubl conjugation pathway</keyword>
<dbReference type="Proteomes" id="UP000663853">
    <property type="component" value="Unassembled WGS sequence"/>
</dbReference>
<evidence type="ECO:0000256" key="8">
    <source>
        <dbReference type="ARBA" id="ARBA00023306"/>
    </source>
</evidence>
<dbReference type="Gene3D" id="3.30.40.10">
    <property type="entry name" value="Zinc/RING finger domain, C3HC4 (zinc finger)"/>
    <property type="match status" value="1"/>
</dbReference>
<evidence type="ECO:0000259" key="11">
    <source>
        <dbReference type="PROSITE" id="PS50089"/>
    </source>
</evidence>
<dbReference type="PANTHER" id="PTHR16079">
    <property type="entry name" value="UBIQUITIN LIGASE PROTEIN CHFR"/>
    <property type="match status" value="1"/>
</dbReference>
<dbReference type="InterPro" id="IPR040909">
    <property type="entry name" value="CHFR_Znf-CRD"/>
</dbReference>
<evidence type="ECO:0000256" key="9">
    <source>
        <dbReference type="PROSITE-ProRule" id="PRU00175"/>
    </source>
</evidence>
<dbReference type="GO" id="GO:0004842">
    <property type="term" value="F:ubiquitin-protein transferase activity"/>
    <property type="evidence" value="ECO:0007669"/>
    <property type="project" value="TreeGrafter"/>
</dbReference>
<evidence type="ECO:0000256" key="1">
    <source>
        <dbReference type="ARBA" id="ARBA00004123"/>
    </source>
</evidence>
<proteinExistence type="predicted"/>